<proteinExistence type="predicted"/>
<keyword evidence="3" id="KW-0443">Lipid metabolism</keyword>
<dbReference type="GO" id="GO:0006644">
    <property type="term" value="P:phospholipid metabolic process"/>
    <property type="evidence" value="ECO:0007669"/>
    <property type="project" value="InterPro"/>
</dbReference>
<dbReference type="GO" id="GO:0016042">
    <property type="term" value="P:lipid catabolic process"/>
    <property type="evidence" value="ECO:0007669"/>
    <property type="project" value="UniProtKB-KW"/>
</dbReference>
<dbReference type="Gene3D" id="1.20.90.10">
    <property type="entry name" value="Phospholipase A2 domain"/>
    <property type="match status" value="1"/>
</dbReference>
<evidence type="ECO:0000256" key="3">
    <source>
        <dbReference type="ARBA" id="ARBA00023098"/>
    </source>
</evidence>
<protein>
    <recommendedName>
        <fullName evidence="4">Phospholipase A2-like central domain-containing protein</fullName>
    </recommendedName>
</protein>
<dbReference type="OrthoDB" id="6344901at2759"/>
<dbReference type="Proteomes" id="UP000678499">
    <property type="component" value="Unassembled WGS sequence"/>
</dbReference>
<dbReference type="EMBL" id="OA882820">
    <property type="protein sequence ID" value="CAD7277049.1"/>
    <property type="molecule type" value="Genomic_DNA"/>
</dbReference>
<dbReference type="EMBL" id="CAJPEX010000783">
    <property type="protein sequence ID" value="CAG0917201.1"/>
    <property type="molecule type" value="Genomic_DNA"/>
</dbReference>
<name>A0A7R9BM92_9CRUS</name>
<gene>
    <name evidence="5" type="ORF">NMOB1V02_LOCUS4791</name>
</gene>
<evidence type="ECO:0000259" key="4">
    <source>
        <dbReference type="Pfam" id="PF05826"/>
    </source>
</evidence>
<dbReference type="SUPFAM" id="SSF48619">
    <property type="entry name" value="Phospholipase A2, PLA2"/>
    <property type="match status" value="1"/>
</dbReference>
<accession>A0A7R9BM92</accession>
<keyword evidence="2" id="KW-0442">Lipid degradation</keyword>
<feature type="domain" description="Phospholipase A2-like central" evidence="4">
    <location>
        <begin position="7"/>
        <end position="104"/>
    </location>
</feature>
<evidence type="ECO:0000313" key="5">
    <source>
        <dbReference type="EMBL" id="CAD7277049.1"/>
    </source>
</evidence>
<dbReference type="PANTHER" id="PTHR12253">
    <property type="entry name" value="RH14732P"/>
    <property type="match status" value="1"/>
</dbReference>
<keyword evidence="6" id="KW-1185">Reference proteome</keyword>
<dbReference type="Pfam" id="PF05826">
    <property type="entry name" value="Phospholip_A2_2"/>
    <property type="match status" value="1"/>
</dbReference>
<reference evidence="5" key="1">
    <citation type="submission" date="2020-11" db="EMBL/GenBank/DDBJ databases">
        <authorList>
            <person name="Tran Van P."/>
        </authorList>
    </citation>
    <scope>NUCLEOTIDE SEQUENCE</scope>
</reference>
<evidence type="ECO:0000256" key="1">
    <source>
        <dbReference type="ARBA" id="ARBA00001913"/>
    </source>
</evidence>
<comment type="cofactor">
    <cofactor evidence="1">
        <name>Ca(2+)</name>
        <dbReference type="ChEBI" id="CHEBI:29108"/>
    </cofactor>
</comment>
<dbReference type="InterPro" id="IPR016090">
    <property type="entry name" value="PLA2-like_dom"/>
</dbReference>
<evidence type="ECO:0000313" key="6">
    <source>
        <dbReference type="Proteomes" id="UP000678499"/>
    </source>
</evidence>
<dbReference type="GO" id="GO:0050482">
    <property type="term" value="P:arachidonate secretion"/>
    <property type="evidence" value="ECO:0007669"/>
    <property type="project" value="InterPro"/>
</dbReference>
<dbReference type="InterPro" id="IPR036444">
    <property type="entry name" value="PLipase_A2_dom_sf"/>
</dbReference>
<sequence>MQIVSHIFAGTVWCGDGNIADGYYDEGELRTLDVCCRAHDFCPDYLYTGIYYPLFNLTNELPFTVNHCDCDQAFQECLQSVNDADSQAVGEILYNLLTQPCFREDYPIVQCLEWGGFLGNVCLQYELDFSGEPFWQIFSNPLYTQSNDTIHGYRWFQSLFP</sequence>
<evidence type="ECO:0000256" key="2">
    <source>
        <dbReference type="ARBA" id="ARBA00022963"/>
    </source>
</evidence>
<organism evidence="5">
    <name type="scientific">Notodromas monacha</name>
    <dbReference type="NCBI Taxonomy" id="399045"/>
    <lineage>
        <taxon>Eukaryota</taxon>
        <taxon>Metazoa</taxon>
        <taxon>Ecdysozoa</taxon>
        <taxon>Arthropoda</taxon>
        <taxon>Crustacea</taxon>
        <taxon>Oligostraca</taxon>
        <taxon>Ostracoda</taxon>
        <taxon>Podocopa</taxon>
        <taxon>Podocopida</taxon>
        <taxon>Cypridocopina</taxon>
        <taxon>Cypridoidea</taxon>
        <taxon>Cyprididae</taxon>
        <taxon>Notodromas</taxon>
    </lineage>
</organism>
<dbReference type="GO" id="GO:0004623">
    <property type="term" value="F:phospholipase A2 activity"/>
    <property type="evidence" value="ECO:0007669"/>
    <property type="project" value="InterPro"/>
</dbReference>
<dbReference type="AlphaFoldDB" id="A0A7R9BM92"/>